<dbReference type="OMA" id="QGMLKVH"/>
<comment type="subcellular location">
    <subcellularLocation>
        <location evidence="2">Cytoplasm</location>
    </subcellularLocation>
    <subcellularLocation>
        <location evidence="1">Nucleus</location>
    </subcellularLocation>
</comment>
<comment type="pathway">
    <text evidence="3">tRNA modification; 5-methoxycarbonylmethyl-2-thiouridine-tRNA biosynthesis.</text>
</comment>
<evidence type="ECO:0000256" key="8">
    <source>
        <dbReference type="ARBA" id="ARBA00023242"/>
    </source>
</evidence>
<evidence type="ECO:0000256" key="9">
    <source>
        <dbReference type="SAM" id="MobiDB-lite"/>
    </source>
</evidence>
<dbReference type="GO" id="GO:0005737">
    <property type="term" value="C:cytoplasm"/>
    <property type="evidence" value="ECO:0007669"/>
    <property type="project" value="UniProtKB-SubCell"/>
</dbReference>
<gene>
    <name evidence="10" type="ORF">L228DRAFT_267163</name>
</gene>
<dbReference type="GO" id="GO:0008023">
    <property type="term" value="C:transcription elongation factor complex"/>
    <property type="evidence" value="ECO:0007669"/>
    <property type="project" value="TreeGrafter"/>
</dbReference>
<dbReference type="FunCoup" id="A0A165H8W2">
    <property type="interactions" value="737"/>
</dbReference>
<dbReference type="InterPro" id="IPR008728">
    <property type="entry name" value="Elongator_complex_protein_4"/>
</dbReference>
<feature type="region of interest" description="Disordered" evidence="9">
    <location>
        <begin position="38"/>
        <end position="58"/>
    </location>
</feature>
<dbReference type="RefSeq" id="XP_018188701.1">
    <property type="nucleotide sequence ID" value="XM_018334958.1"/>
</dbReference>
<feature type="region of interest" description="Disordered" evidence="9">
    <location>
        <begin position="137"/>
        <end position="161"/>
    </location>
</feature>
<dbReference type="InterPro" id="IPR027417">
    <property type="entry name" value="P-loop_NTPase"/>
</dbReference>
<comment type="similarity">
    <text evidence="4">Belongs to the ELP4 family.</text>
</comment>
<protein>
    <recommendedName>
        <fullName evidence="5">Elongator complex protein 4</fullName>
    </recommendedName>
</protein>
<evidence type="ECO:0000256" key="5">
    <source>
        <dbReference type="ARBA" id="ARBA00020265"/>
    </source>
</evidence>
<dbReference type="STRING" id="1328760.A0A165H8W2"/>
<evidence type="ECO:0000256" key="4">
    <source>
        <dbReference type="ARBA" id="ARBA00007573"/>
    </source>
</evidence>
<feature type="region of interest" description="Disordered" evidence="9">
    <location>
        <begin position="364"/>
        <end position="399"/>
    </location>
</feature>
<dbReference type="Pfam" id="PF05625">
    <property type="entry name" value="PAXNEB"/>
    <property type="match status" value="1"/>
</dbReference>
<dbReference type="PANTHER" id="PTHR12896:SF1">
    <property type="entry name" value="ELONGATOR COMPLEX PROTEIN 4"/>
    <property type="match status" value="1"/>
</dbReference>
<evidence type="ECO:0000313" key="10">
    <source>
        <dbReference type="EMBL" id="KZF23146.1"/>
    </source>
</evidence>
<evidence type="ECO:0000256" key="1">
    <source>
        <dbReference type="ARBA" id="ARBA00004123"/>
    </source>
</evidence>
<dbReference type="PANTHER" id="PTHR12896">
    <property type="entry name" value="PAX6 NEIGHBOR PROTEIN PAXNEB"/>
    <property type="match status" value="1"/>
</dbReference>
<dbReference type="EMBL" id="KV407457">
    <property type="protein sequence ID" value="KZF23146.1"/>
    <property type="molecule type" value="Genomic_DNA"/>
</dbReference>
<dbReference type="GO" id="GO:0033588">
    <property type="term" value="C:elongator holoenzyme complex"/>
    <property type="evidence" value="ECO:0007669"/>
    <property type="project" value="InterPro"/>
</dbReference>
<dbReference type="InParanoid" id="A0A165H8W2"/>
<proteinExistence type="inferred from homology"/>
<dbReference type="GeneID" id="28900095"/>
<reference evidence="10 11" key="1">
    <citation type="journal article" date="2016" name="Fungal Biol.">
        <title>The genome of Xylona heveae provides a window into fungal endophytism.</title>
        <authorList>
            <person name="Gazis R."/>
            <person name="Kuo A."/>
            <person name="Riley R."/>
            <person name="LaButti K."/>
            <person name="Lipzen A."/>
            <person name="Lin J."/>
            <person name="Amirebrahimi M."/>
            <person name="Hesse C.N."/>
            <person name="Spatafora J.W."/>
            <person name="Henrissat B."/>
            <person name="Hainaut M."/>
            <person name="Grigoriev I.V."/>
            <person name="Hibbett D.S."/>
        </authorList>
    </citation>
    <scope>NUCLEOTIDE SEQUENCE [LARGE SCALE GENOMIC DNA]</scope>
    <source>
        <strain evidence="10 11">TC161</strain>
    </source>
</reference>
<accession>A0A165H8W2</accession>
<dbReference type="Gene3D" id="3.40.50.300">
    <property type="entry name" value="P-loop containing nucleotide triphosphate hydrolases"/>
    <property type="match status" value="1"/>
</dbReference>
<dbReference type="Proteomes" id="UP000076632">
    <property type="component" value="Unassembled WGS sequence"/>
</dbReference>
<feature type="compositionally biased region" description="Polar residues" evidence="9">
    <location>
        <begin position="389"/>
        <end position="399"/>
    </location>
</feature>
<dbReference type="UniPathway" id="UPA00988"/>
<evidence type="ECO:0000256" key="7">
    <source>
        <dbReference type="ARBA" id="ARBA00022694"/>
    </source>
</evidence>
<dbReference type="OrthoDB" id="289162at2759"/>
<keyword evidence="6" id="KW-0963">Cytoplasm</keyword>
<feature type="region of interest" description="Disordered" evidence="9">
    <location>
        <begin position="1"/>
        <end position="23"/>
    </location>
</feature>
<sequence>MSFRKRNIVLPNNSQKTPIPQPINAGIEGQLPLREVHSPITTSPPKAVQPSPGVRPSPIDGRATISTGASTLDKLLAGHAGLPLGSSLLLEESGTTDFSGALLRYFAAEGVVQGHQVHVVGVGEQWGRELPGLAGVADGNPDADISRPNFPSDRGLSDDGSLNSTTSQAAFCHIFDLAKRLEYPAGSGITYIPTVVNASSSSPFHGILEGIATQLRSDHTGRIHRVVIPNLLSPALYPPHACDPTNLLPFFHGLRSLLRQFSTQLSVIMTLTLDLYPRSTGLVRWAELLNDGVLELTPFPHLMDSLSTSTATSGGANTHEQPPQGLLHVHRLPIFHEKGGGGRPNDGEGDLAFTVTRRKFTIKPFSLPPMDGDTDAQQGGATAVGEGGNTSNTKINIDF</sequence>
<evidence type="ECO:0000256" key="3">
    <source>
        <dbReference type="ARBA" id="ARBA00005043"/>
    </source>
</evidence>
<dbReference type="AlphaFoldDB" id="A0A165H8W2"/>
<organism evidence="10 11">
    <name type="scientific">Xylona heveae (strain CBS 132557 / TC161)</name>
    <dbReference type="NCBI Taxonomy" id="1328760"/>
    <lineage>
        <taxon>Eukaryota</taxon>
        <taxon>Fungi</taxon>
        <taxon>Dikarya</taxon>
        <taxon>Ascomycota</taxon>
        <taxon>Pezizomycotina</taxon>
        <taxon>Xylonomycetes</taxon>
        <taxon>Xylonales</taxon>
        <taxon>Xylonaceae</taxon>
        <taxon>Xylona</taxon>
    </lineage>
</organism>
<evidence type="ECO:0000256" key="6">
    <source>
        <dbReference type="ARBA" id="ARBA00022490"/>
    </source>
</evidence>
<dbReference type="GO" id="GO:0002098">
    <property type="term" value="P:tRNA wobble uridine modification"/>
    <property type="evidence" value="ECO:0007669"/>
    <property type="project" value="InterPro"/>
</dbReference>
<evidence type="ECO:0000256" key="2">
    <source>
        <dbReference type="ARBA" id="ARBA00004496"/>
    </source>
</evidence>
<keyword evidence="11" id="KW-1185">Reference proteome</keyword>
<keyword evidence="8" id="KW-0539">Nucleus</keyword>
<name>A0A165H8W2_XYLHT</name>
<keyword evidence="7" id="KW-0819">tRNA processing</keyword>
<evidence type="ECO:0000313" key="11">
    <source>
        <dbReference type="Proteomes" id="UP000076632"/>
    </source>
</evidence>